<protein>
    <submittedName>
        <fullName evidence="2">Mu-like prophage protein gp36</fullName>
    </submittedName>
</protein>
<dbReference type="EMBL" id="BAQW01000004">
    <property type="protein sequence ID" value="GBR09503.1"/>
    <property type="molecule type" value="Genomic_DNA"/>
</dbReference>
<name>A0ABQ0Q902_9PROT</name>
<proteinExistence type="predicted"/>
<dbReference type="Proteomes" id="UP001061070">
    <property type="component" value="Unassembled WGS sequence"/>
</dbReference>
<evidence type="ECO:0000256" key="1">
    <source>
        <dbReference type="SAM" id="MobiDB-lite"/>
    </source>
</evidence>
<evidence type="ECO:0000313" key="3">
    <source>
        <dbReference type="Proteomes" id="UP001061070"/>
    </source>
</evidence>
<feature type="compositionally biased region" description="Polar residues" evidence="1">
    <location>
        <begin position="111"/>
        <end position="134"/>
    </location>
</feature>
<dbReference type="RefSeq" id="WP_099181510.1">
    <property type="nucleotide sequence ID" value="NZ_BAQW01000004.1"/>
</dbReference>
<dbReference type="Pfam" id="PF07030">
    <property type="entry name" value="Phage_Mu_Gp36"/>
    <property type="match status" value="1"/>
</dbReference>
<dbReference type="InterPro" id="IPR009752">
    <property type="entry name" value="Phage_Mu_GpJ"/>
</dbReference>
<organism evidence="2 3">
    <name type="scientific">Gluconobacter frateurii NRIC 0228</name>
    <dbReference type="NCBI Taxonomy" id="1307946"/>
    <lineage>
        <taxon>Bacteria</taxon>
        <taxon>Pseudomonadati</taxon>
        <taxon>Pseudomonadota</taxon>
        <taxon>Alphaproteobacteria</taxon>
        <taxon>Acetobacterales</taxon>
        <taxon>Acetobacteraceae</taxon>
        <taxon>Gluconobacter</taxon>
    </lineage>
</organism>
<sequence length="140" mass="15442">MPYASVSDMIDRFGERELIANTTPEGMPKNGIDQAKVTLALTNASSLIDSYLNRRFATPLATPPNSIADACCRIARYALAQTGASQPTEQMRLDRKDAVEWLTHISRGTVTLDGQTPANESKSWSRISRRQAMQSGGRLW</sequence>
<accession>A0ABQ0Q902</accession>
<comment type="caution">
    <text evidence="2">The sequence shown here is derived from an EMBL/GenBank/DDBJ whole genome shotgun (WGS) entry which is preliminary data.</text>
</comment>
<reference evidence="2" key="1">
    <citation type="submission" date="2013-04" db="EMBL/GenBank/DDBJ databases">
        <title>The genome sequencing project of 58 acetic acid bacteria.</title>
        <authorList>
            <person name="Okamoto-Kainuma A."/>
            <person name="Ishikawa M."/>
            <person name="Umino S."/>
            <person name="Koizumi Y."/>
            <person name="Shiwa Y."/>
            <person name="Yoshikawa H."/>
            <person name="Matsutani M."/>
            <person name="Matsushita K."/>
        </authorList>
    </citation>
    <scope>NUCLEOTIDE SEQUENCE</scope>
    <source>
        <strain evidence="2">NRIC 0228</strain>
    </source>
</reference>
<evidence type="ECO:0000313" key="2">
    <source>
        <dbReference type="EMBL" id="GBR09503.1"/>
    </source>
</evidence>
<feature type="region of interest" description="Disordered" evidence="1">
    <location>
        <begin position="111"/>
        <end position="140"/>
    </location>
</feature>
<gene>
    <name evidence="2" type="ORF">AA0228_0695</name>
</gene>
<keyword evidence="3" id="KW-1185">Reference proteome</keyword>